<evidence type="ECO:0000256" key="3">
    <source>
        <dbReference type="ARBA" id="ARBA00022475"/>
    </source>
</evidence>
<evidence type="ECO:0000256" key="5">
    <source>
        <dbReference type="ARBA" id="ARBA00022741"/>
    </source>
</evidence>
<dbReference type="Pfam" id="PF00005">
    <property type="entry name" value="ABC_tran"/>
    <property type="match status" value="1"/>
</dbReference>
<feature type="transmembrane region" description="Helical" evidence="10">
    <location>
        <begin position="251"/>
        <end position="269"/>
    </location>
</feature>
<proteinExistence type="predicted"/>
<dbReference type="Gene3D" id="3.40.50.300">
    <property type="entry name" value="P-loop containing nucleotide triphosphate hydrolases"/>
    <property type="match status" value="1"/>
</dbReference>
<dbReference type="InterPro" id="IPR003593">
    <property type="entry name" value="AAA+_ATPase"/>
</dbReference>
<keyword evidence="9 10" id="KW-0472">Membrane</keyword>
<evidence type="ECO:0000259" key="11">
    <source>
        <dbReference type="PROSITE" id="PS50893"/>
    </source>
</evidence>
<evidence type="ECO:0000256" key="8">
    <source>
        <dbReference type="ARBA" id="ARBA00022989"/>
    </source>
</evidence>
<keyword evidence="5" id="KW-0547">Nucleotide-binding</keyword>
<comment type="caution">
    <text evidence="13">The sequence shown here is derived from an EMBL/GenBank/DDBJ whole genome shotgun (WGS) entry which is preliminary data.</text>
</comment>
<keyword evidence="6" id="KW-0378">Hydrolase</keyword>
<name>A0A1R0WZA9_9BACL</name>
<dbReference type="GO" id="GO:0016887">
    <property type="term" value="F:ATP hydrolysis activity"/>
    <property type="evidence" value="ECO:0007669"/>
    <property type="project" value="InterPro"/>
</dbReference>
<dbReference type="InterPro" id="IPR039421">
    <property type="entry name" value="Type_1_exporter"/>
</dbReference>
<dbReference type="GO" id="GO:0005886">
    <property type="term" value="C:plasma membrane"/>
    <property type="evidence" value="ECO:0007669"/>
    <property type="project" value="UniProtKB-SubCell"/>
</dbReference>
<dbReference type="PANTHER" id="PTHR43394:SF1">
    <property type="entry name" value="ATP-BINDING CASSETTE SUB-FAMILY B MEMBER 10, MITOCHONDRIAL"/>
    <property type="match status" value="1"/>
</dbReference>
<dbReference type="PROSITE" id="PS50893">
    <property type="entry name" value="ABC_TRANSPORTER_2"/>
    <property type="match status" value="1"/>
</dbReference>
<dbReference type="RefSeq" id="WP_076179649.1">
    <property type="nucleotide sequence ID" value="NZ_MKQP01000046.1"/>
</dbReference>
<evidence type="ECO:0000313" key="13">
    <source>
        <dbReference type="EMBL" id="OMD25091.1"/>
    </source>
</evidence>
<dbReference type="EMBL" id="MKQP01000046">
    <property type="protein sequence ID" value="OMD25091.1"/>
    <property type="molecule type" value="Genomic_DNA"/>
</dbReference>
<dbReference type="Proteomes" id="UP000187465">
    <property type="component" value="Unassembled WGS sequence"/>
</dbReference>
<dbReference type="Gene3D" id="1.20.1560.10">
    <property type="entry name" value="ABC transporter type 1, transmembrane domain"/>
    <property type="match status" value="1"/>
</dbReference>
<keyword evidence="7" id="KW-0067">ATP-binding</keyword>
<evidence type="ECO:0000256" key="1">
    <source>
        <dbReference type="ARBA" id="ARBA00004651"/>
    </source>
</evidence>
<dbReference type="InterPro" id="IPR011527">
    <property type="entry name" value="ABC1_TM_dom"/>
</dbReference>
<feature type="transmembrane region" description="Helical" evidence="10">
    <location>
        <begin position="275"/>
        <end position="302"/>
    </location>
</feature>
<evidence type="ECO:0008006" key="15">
    <source>
        <dbReference type="Google" id="ProtNLM"/>
    </source>
</evidence>
<keyword evidence="4 10" id="KW-0812">Transmembrane</keyword>
<dbReference type="GO" id="GO:0015421">
    <property type="term" value="F:ABC-type oligopeptide transporter activity"/>
    <property type="evidence" value="ECO:0007669"/>
    <property type="project" value="TreeGrafter"/>
</dbReference>
<evidence type="ECO:0000313" key="14">
    <source>
        <dbReference type="Proteomes" id="UP000187465"/>
    </source>
</evidence>
<dbReference type="FunFam" id="3.40.50.300:FF:000299">
    <property type="entry name" value="ABC transporter ATP-binding protein/permease"/>
    <property type="match status" value="1"/>
</dbReference>
<keyword evidence="6" id="KW-0788">Thiol protease</keyword>
<dbReference type="Pfam" id="PF00664">
    <property type="entry name" value="ABC_membrane"/>
    <property type="match status" value="1"/>
</dbReference>
<keyword evidence="6" id="KW-0645">Protease</keyword>
<evidence type="ECO:0000259" key="12">
    <source>
        <dbReference type="PROSITE" id="PS50929"/>
    </source>
</evidence>
<dbReference type="SUPFAM" id="SSF90123">
    <property type="entry name" value="ABC transporter transmembrane region"/>
    <property type="match status" value="1"/>
</dbReference>
<evidence type="ECO:0000256" key="7">
    <source>
        <dbReference type="ARBA" id="ARBA00022840"/>
    </source>
</evidence>
<gene>
    <name evidence="13" type="ORF">BJP51_28165</name>
</gene>
<evidence type="ECO:0000256" key="9">
    <source>
        <dbReference type="ARBA" id="ARBA00023136"/>
    </source>
</evidence>
<feature type="transmembrane region" description="Helical" evidence="10">
    <location>
        <begin position="163"/>
        <end position="180"/>
    </location>
</feature>
<dbReference type="InterPro" id="IPR027417">
    <property type="entry name" value="P-loop_NTPase"/>
</dbReference>
<dbReference type="InterPro" id="IPR036640">
    <property type="entry name" value="ABC1_TM_sf"/>
</dbReference>
<feature type="domain" description="ABC transmembrane type-1" evidence="12">
    <location>
        <begin position="23"/>
        <end position="304"/>
    </location>
</feature>
<reference evidence="13 14" key="1">
    <citation type="submission" date="2016-10" db="EMBL/GenBank/DDBJ databases">
        <title>Paenibacillus species isolates.</title>
        <authorList>
            <person name="Beno S.M."/>
        </authorList>
    </citation>
    <scope>NUCLEOTIDE SEQUENCE [LARGE SCALE GENOMIC DNA]</scope>
    <source>
        <strain evidence="13 14">FSL H7-0604</strain>
    </source>
</reference>
<dbReference type="InterPro" id="IPR003439">
    <property type="entry name" value="ABC_transporter-like_ATP-bd"/>
</dbReference>
<dbReference type="InterPro" id="IPR017871">
    <property type="entry name" value="ABC_transporter-like_CS"/>
</dbReference>
<dbReference type="PROSITE" id="PS50929">
    <property type="entry name" value="ABC_TM1F"/>
    <property type="match status" value="1"/>
</dbReference>
<evidence type="ECO:0000256" key="10">
    <source>
        <dbReference type="SAM" id="Phobius"/>
    </source>
</evidence>
<dbReference type="PANTHER" id="PTHR43394">
    <property type="entry name" value="ATP-DEPENDENT PERMEASE MDL1, MITOCHONDRIAL"/>
    <property type="match status" value="1"/>
</dbReference>
<dbReference type="AlphaFoldDB" id="A0A1R0WZA9"/>
<dbReference type="GO" id="GO:0008234">
    <property type="term" value="F:cysteine-type peptidase activity"/>
    <property type="evidence" value="ECO:0007669"/>
    <property type="project" value="UniProtKB-KW"/>
</dbReference>
<evidence type="ECO:0000256" key="2">
    <source>
        <dbReference type="ARBA" id="ARBA00022448"/>
    </source>
</evidence>
<protein>
    <recommendedName>
        <fullName evidence="15">ABC transporter ATP-binding protein</fullName>
    </recommendedName>
</protein>
<feature type="transmembrane region" description="Helical" evidence="10">
    <location>
        <begin position="137"/>
        <end position="157"/>
    </location>
</feature>
<keyword evidence="8 10" id="KW-1133">Transmembrane helix</keyword>
<keyword evidence="3" id="KW-1003">Cell membrane</keyword>
<evidence type="ECO:0000256" key="4">
    <source>
        <dbReference type="ARBA" id="ARBA00022692"/>
    </source>
</evidence>
<comment type="subcellular location">
    <subcellularLocation>
        <location evidence="1">Cell membrane</location>
        <topology evidence="1">Multi-pass membrane protein</topology>
    </subcellularLocation>
</comment>
<dbReference type="PROSITE" id="PS00211">
    <property type="entry name" value="ABC_TRANSPORTER_1"/>
    <property type="match status" value="1"/>
</dbReference>
<keyword evidence="2" id="KW-0813">Transport</keyword>
<dbReference type="SMART" id="SM00382">
    <property type="entry name" value="AAA"/>
    <property type="match status" value="1"/>
</dbReference>
<feature type="transmembrane region" description="Helical" evidence="10">
    <location>
        <begin position="21"/>
        <end position="38"/>
    </location>
</feature>
<organism evidence="13 14">
    <name type="scientific">Paenibacillus odorifer</name>
    <dbReference type="NCBI Taxonomy" id="189426"/>
    <lineage>
        <taxon>Bacteria</taxon>
        <taxon>Bacillati</taxon>
        <taxon>Bacillota</taxon>
        <taxon>Bacilli</taxon>
        <taxon>Bacillales</taxon>
        <taxon>Paenibacillaceae</taxon>
        <taxon>Paenibacillus</taxon>
    </lineage>
</organism>
<feature type="domain" description="ABC transporter" evidence="11">
    <location>
        <begin position="341"/>
        <end position="571"/>
    </location>
</feature>
<sequence>MNDKNTLKKLIRLFKPHKKNLCFIFLLLIFSTLISSILPMFNKIIIDEGFMKSDVRTIILTAIYIFLLSMSSSFLDLLKEKQRIKIASNIIYSLHKAAFDLLMKVKVKYFTDKNCSEILNRVSTDISNISQITDGSMLFIVSQCFSLVGGVIGLFIISWELTLIVLILIPIEYFILKSFAKKRKMLAEKYITKDGEYSHWFEDSLNGVKETRLFNLFVFKEKEFADKQNQVITSHMGISLLDNWRITVERFLIGGLVLLIYASGSTMILDSKLSVGSIFAFITYSAYVTTPISSMLNIGYLLSGIMPSARRYYSLLEEEIEACDVESDNIGMKRLNPFGSIQFENVSFAYDTELILSNVNFTIGSHEKVAIVGMNGSGKSTILNLIQRFYEPLAGRILFDGVDIKAINLNEYRELISTVSQEVYLFDTTIENNIKLYSETHEEQYRQAIEATQLLEKNTSQFKNYVVGSNGNKLSGGQKQKIAIARALVKSRPMVIFDEATSNLDLHSEQAINHLLDTVLSNNTVIIVSHRPEILKHVDRVIFLEKGRVSDIGLHEELSYTNERYRLITQQHQFV</sequence>
<accession>A0A1R0WZA9</accession>
<dbReference type="CDD" id="cd07346">
    <property type="entry name" value="ABC_6TM_exporters"/>
    <property type="match status" value="1"/>
</dbReference>
<feature type="transmembrane region" description="Helical" evidence="10">
    <location>
        <begin position="58"/>
        <end position="78"/>
    </location>
</feature>
<evidence type="ECO:0000256" key="6">
    <source>
        <dbReference type="ARBA" id="ARBA00022807"/>
    </source>
</evidence>
<dbReference type="SUPFAM" id="SSF52540">
    <property type="entry name" value="P-loop containing nucleoside triphosphate hydrolases"/>
    <property type="match status" value="1"/>
</dbReference>
<dbReference type="GO" id="GO:0005524">
    <property type="term" value="F:ATP binding"/>
    <property type="evidence" value="ECO:0007669"/>
    <property type="project" value="UniProtKB-KW"/>
</dbReference>